<evidence type="ECO:0000256" key="1">
    <source>
        <dbReference type="ARBA" id="ARBA00023157"/>
    </source>
</evidence>
<feature type="domain" description="Peptidase S1" evidence="4">
    <location>
        <begin position="504"/>
        <end position="756"/>
    </location>
</feature>
<protein>
    <recommendedName>
        <fullName evidence="4">Peptidase S1 domain-containing protein</fullName>
    </recommendedName>
</protein>
<reference evidence="5" key="2">
    <citation type="submission" date="2022-06" db="UniProtKB">
        <authorList>
            <consortium name="EnsemblMetazoa"/>
        </authorList>
    </citation>
    <scope>IDENTIFICATION</scope>
</reference>
<dbReference type="Pfam" id="PF00089">
    <property type="entry name" value="Trypsin"/>
    <property type="match status" value="4"/>
</dbReference>
<dbReference type="InterPro" id="IPR023415">
    <property type="entry name" value="LDLR_class-A_CS"/>
</dbReference>
<dbReference type="InterPro" id="IPR036055">
    <property type="entry name" value="LDL_receptor-like_sf"/>
</dbReference>
<dbReference type="EnsemblMetazoa" id="XM_029489185.1">
    <property type="protein sequence ID" value="XP_029345045.1"/>
    <property type="gene ID" value="LOC100574854"/>
</dbReference>
<dbReference type="GeneID" id="100574854"/>
<dbReference type="SMART" id="SM00192">
    <property type="entry name" value="LDLa"/>
    <property type="match status" value="1"/>
</dbReference>
<comment type="similarity">
    <text evidence="2">Belongs to the peptidase S1 family. CLIP subfamily.</text>
</comment>
<dbReference type="PROSITE" id="PS50068">
    <property type="entry name" value="LDLRA_2"/>
    <property type="match status" value="1"/>
</dbReference>
<accession>A0A8R2JS00</accession>
<reference evidence="6" key="1">
    <citation type="submission" date="2010-06" db="EMBL/GenBank/DDBJ databases">
        <authorList>
            <person name="Jiang H."/>
            <person name="Abraham K."/>
            <person name="Ali S."/>
            <person name="Alsbrooks S.L."/>
            <person name="Anim B.N."/>
            <person name="Anosike U.S."/>
            <person name="Attaway T."/>
            <person name="Bandaranaike D.P."/>
            <person name="Battles P.K."/>
            <person name="Bell S.N."/>
            <person name="Bell A.V."/>
            <person name="Beltran B."/>
            <person name="Bickham C."/>
            <person name="Bustamante Y."/>
            <person name="Caleb T."/>
            <person name="Canada A."/>
            <person name="Cardenas V."/>
            <person name="Carter K."/>
            <person name="Chacko J."/>
            <person name="Chandrabose M.N."/>
            <person name="Chavez D."/>
            <person name="Chavez A."/>
            <person name="Chen L."/>
            <person name="Chu H.-S."/>
            <person name="Claassen K.J."/>
            <person name="Cockrell R."/>
            <person name="Collins M."/>
            <person name="Cooper J.A."/>
            <person name="Cree A."/>
            <person name="Curry S.M."/>
            <person name="Da Y."/>
            <person name="Dao M.D."/>
            <person name="Das B."/>
            <person name="Davila M.-L."/>
            <person name="Davy-Carroll L."/>
            <person name="Denson S."/>
            <person name="Dinh H."/>
            <person name="Ebong V.E."/>
            <person name="Edwards J.R."/>
            <person name="Egan A."/>
            <person name="El-Daye J."/>
            <person name="Escobedo L."/>
            <person name="Fernandez S."/>
            <person name="Fernando P.R."/>
            <person name="Flagg N."/>
            <person name="Forbes L.D."/>
            <person name="Fowler R.G."/>
            <person name="Fu Q."/>
            <person name="Gabisi R.A."/>
            <person name="Ganer J."/>
            <person name="Garbino Pronczuk A."/>
            <person name="Garcia R.M."/>
            <person name="Garner T."/>
            <person name="Garrett T.E."/>
            <person name="Gonzalez D.A."/>
            <person name="Hamid H."/>
            <person name="Hawkins E.S."/>
            <person name="Hirani K."/>
            <person name="Hogues M.E."/>
            <person name="Hollins B."/>
            <person name="Hsiao C.-H."/>
            <person name="Jabil R."/>
            <person name="James M.L."/>
            <person name="Jhangiani S.N."/>
            <person name="Johnson B."/>
            <person name="Johnson Q."/>
            <person name="Joshi V."/>
            <person name="Kalu J.B."/>
            <person name="Kam C."/>
            <person name="Kashfia A."/>
            <person name="Keebler J."/>
            <person name="Kisamo H."/>
            <person name="Kovar C.L."/>
            <person name="Lago L.A."/>
            <person name="Lai C.-Y."/>
            <person name="Laidlaw J."/>
            <person name="Lara F."/>
            <person name="Le T.-K."/>
            <person name="Lee S.L."/>
            <person name="Legall F.H."/>
            <person name="Lemon S.J."/>
            <person name="Lewis L.R."/>
            <person name="Li B."/>
            <person name="Liu Y."/>
            <person name="Liu Y.-S."/>
            <person name="Lopez J."/>
            <person name="Lozado R.J."/>
            <person name="Lu J."/>
            <person name="Madu R.C."/>
            <person name="Maheshwari M."/>
            <person name="Maheshwari R."/>
            <person name="Malloy K."/>
            <person name="Martinez E."/>
            <person name="Mathew T."/>
            <person name="Mercado I.C."/>
            <person name="Mercado C."/>
            <person name="Meyer B."/>
            <person name="Montgomery K."/>
            <person name="Morgan M.B."/>
            <person name="Munidasa M."/>
            <person name="Nazareth L.V."/>
            <person name="Nelson J."/>
            <person name="Ng B.M."/>
            <person name="Nguyen N.B."/>
            <person name="Nguyen P.Q."/>
            <person name="Nguyen T."/>
            <person name="Obregon M."/>
            <person name="Okwuonu G.O."/>
            <person name="Onwere C.G."/>
            <person name="Orozco G."/>
            <person name="Parra A."/>
            <person name="Patel S."/>
            <person name="Patil S."/>
            <person name="Perez A."/>
            <person name="Perez Y."/>
            <person name="Pham C."/>
            <person name="Primus E.L."/>
            <person name="Pu L.-L."/>
            <person name="Puazo M."/>
            <person name="Qin X."/>
            <person name="Quiroz J.B."/>
            <person name="Reese J."/>
            <person name="Richards S."/>
            <person name="Rives C.M."/>
            <person name="Robberts R."/>
            <person name="Ruiz S.J."/>
            <person name="Ruiz M.J."/>
            <person name="Santibanez J."/>
            <person name="Schneider B.W."/>
            <person name="Sisson I."/>
            <person name="Smith M."/>
            <person name="Sodergren E."/>
            <person name="Song X.-Z."/>
            <person name="Song B.B."/>
            <person name="Summersgill H."/>
            <person name="Thelus R."/>
            <person name="Thornton R.D."/>
            <person name="Trejos Z.Y."/>
            <person name="Usmani K."/>
            <person name="Vattathil S."/>
            <person name="Villasana D."/>
            <person name="Walker D.L."/>
            <person name="Wang S."/>
            <person name="Wang K."/>
            <person name="White C.S."/>
            <person name="Williams A.C."/>
            <person name="Williamson J."/>
            <person name="Wilson K."/>
            <person name="Woghiren I.O."/>
            <person name="Woodworth J.R."/>
            <person name="Worley K.C."/>
            <person name="Wright R.A."/>
            <person name="Wu W."/>
            <person name="Young L."/>
            <person name="Zhang L."/>
            <person name="Zhang J."/>
            <person name="Zhu Y."/>
            <person name="Muzny D.M."/>
            <person name="Weinstock G."/>
            <person name="Gibbs R.A."/>
        </authorList>
    </citation>
    <scope>NUCLEOTIDE SEQUENCE [LARGE SCALE GENOMIC DNA]</scope>
    <source>
        <strain evidence="6">LSR1</strain>
    </source>
</reference>
<dbReference type="PROSITE" id="PS00134">
    <property type="entry name" value="TRYPSIN_HIS"/>
    <property type="match status" value="2"/>
</dbReference>
<dbReference type="RefSeq" id="XP_029345045.1">
    <property type="nucleotide sequence ID" value="XM_029489185.1"/>
</dbReference>
<sequence>MSYKISSQPFFSETVRTILLKIGSGILCDRKLERRQAVSSCSVNTDDKFYCSNGLCIESSWVCDGRKDCSDGSDETTELCALYEYGTTGCGRVEFFDFSGKAVFGKAHWNVGIYRFENLNYQYLCHGSIIAPNVVISRAECFFYPNMLNTKISVPYGKLKVAVGKYNLNFSKIDNEYTQILNVETIYIKESYNGKEGSYAEDIAVIVLENKGLITSDVSPICIDWNGKYMVHNGDIGRIFVFEEVVNGIENSVLLERFVQFIDTSNCQKNFSTKYKHLLTFDKFCTTFYSRKEAGFLDSGAGIGFVHSNSYFLTGMMIMRHARLNGTIAGFVDIRFYVQWIRGILNKHFTDNSCVLPTVVGVIYSYEGSNEILSHGKLINLHRTVIEKCEQGYYKAHPIGFRFCQGKGKWLSNTEKLCFKMCPPLISDSLDIKCSHNSKYANCSNLSIPDTIATASCKPFYTALISQEDTQLELNCQANGLWNKQLNRCNPICGRVYIINQVLINNGKKALVGTAPWNVGIYQLNKKKTNYNLICGGSIIAPNLVISAAHCFWKKAMLSKKISITDGLYKIAVGKYDRNFTIIDNEFTQIINVETIHLKEGYYGPTGFHAEDIAIIVLENLVSFSNGVSPVCIDWNGEYNVANGDQGKIVGWGKTEKGISSPILLEASLPYIDHSTCRDMYTNGFELFMTVDKFCAGSTLGNGADFADSGAGISFLHSNSYFLTGMLNMRIADSNSAIAGFLDIRFYIQWIRGILNKHFTENSCVLPTVEGVIYSYEGSNEILSHGTLIKRHRTVIEKCEHGYHKAYPIGFRFCRGKGKWLSNTEKLCFKMCPSLISDSLDIKCSHNGKYTNCSNLSIPDTIAKTSCKPFYTAPISQEDTPLELNCQANGTWNKQLYRCNPNCGRVYIISQVLINNGKKALVGTASWNVGIYQLNKKKTNYDLICGGSIIAPNLVISAAHCFWKKALLSKKISVTDGLYKIAVGKYDRNFTIIDNEFTQIINVETIHLKEGYYGANGFYAEDISIIVLQDRVSFSNGVSPVCVDWNGKYNVVNGDKGKIVGWGKTEKGISSPILLEASLPYIDHSTCRNMYTNGFELFMTVDKFCAGSTLDCGRVYIINQVLINNGKKALVGTAPWNVGIYQLNKKKTNYDLICGGSIIAPNLVISAAHCFWKKAMLSKKISITDGLYKIAVGKYDRNFTIIDNEFTQIINVETIHLKEGYYGADGFHAEDISIIVLQERVSFSNGVSPVCIDWNGKYNVVNGDQGKIVGWGITEKGISSPILLEASLPYIDHSTCRNMYTNGFELFMTVDKFCAGSTLVSEQGVSKGDSGAGLCFFHSDSYYLTGVVSIKDPNTTNSIAVFTEVKYHIQWIRGLFNKYN</sequence>
<dbReference type="CDD" id="cd00112">
    <property type="entry name" value="LDLa"/>
    <property type="match status" value="1"/>
</dbReference>
<dbReference type="InterPro" id="IPR001254">
    <property type="entry name" value="Trypsin_dom"/>
</dbReference>
<dbReference type="InterPro" id="IPR051487">
    <property type="entry name" value="Ser/Thr_Proteases_Immune/Dev"/>
</dbReference>
<dbReference type="PANTHER" id="PTHR24256">
    <property type="entry name" value="TRYPTASE-RELATED"/>
    <property type="match status" value="1"/>
</dbReference>
<dbReference type="Gene3D" id="4.10.400.10">
    <property type="entry name" value="Low-density Lipoprotein Receptor"/>
    <property type="match status" value="1"/>
</dbReference>
<dbReference type="PROSITE" id="PS50240">
    <property type="entry name" value="TRYPSIN_DOM"/>
    <property type="match status" value="4"/>
</dbReference>
<dbReference type="SUPFAM" id="SSF50494">
    <property type="entry name" value="Trypsin-like serine proteases"/>
    <property type="match status" value="4"/>
</dbReference>
<dbReference type="KEGG" id="api:100574854"/>
<organism evidence="5 6">
    <name type="scientific">Acyrthosiphon pisum</name>
    <name type="common">Pea aphid</name>
    <dbReference type="NCBI Taxonomy" id="7029"/>
    <lineage>
        <taxon>Eukaryota</taxon>
        <taxon>Metazoa</taxon>
        <taxon>Ecdysozoa</taxon>
        <taxon>Arthropoda</taxon>
        <taxon>Hexapoda</taxon>
        <taxon>Insecta</taxon>
        <taxon>Pterygota</taxon>
        <taxon>Neoptera</taxon>
        <taxon>Paraneoptera</taxon>
        <taxon>Hemiptera</taxon>
        <taxon>Sternorrhyncha</taxon>
        <taxon>Aphidomorpha</taxon>
        <taxon>Aphidoidea</taxon>
        <taxon>Aphididae</taxon>
        <taxon>Macrosiphini</taxon>
        <taxon>Acyrthosiphon</taxon>
    </lineage>
</organism>
<name>A0A8R2JS00_ACYPI</name>
<dbReference type="CDD" id="cd00190">
    <property type="entry name" value="Tryp_SPc"/>
    <property type="match status" value="2"/>
</dbReference>
<dbReference type="InterPro" id="IPR009003">
    <property type="entry name" value="Peptidase_S1_PA"/>
</dbReference>
<dbReference type="GO" id="GO:0006508">
    <property type="term" value="P:proteolysis"/>
    <property type="evidence" value="ECO:0007669"/>
    <property type="project" value="InterPro"/>
</dbReference>
<dbReference type="Proteomes" id="UP000007819">
    <property type="component" value="Chromosome A2"/>
</dbReference>
<dbReference type="GO" id="GO:0004252">
    <property type="term" value="F:serine-type endopeptidase activity"/>
    <property type="evidence" value="ECO:0007669"/>
    <property type="project" value="InterPro"/>
</dbReference>
<feature type="disulfide bond" evidence="3">
    <location>
        <begin position="51"/>
        <end position="69"/>
    </location>
</feature>
<evidence type="ECO:0000256" key="2">
    <source>
        <dbReference type="ARBA" id="ARBA00024195"/>
    </source>
</evidence>
<keyword evidence="6" id="KW-1185">Reference proteome</keyword>
<evidence type="ECO:0000256" key="3">
    <source>
        <dbReference type="PROSITE-ProRule" id="PRU00124"/>
    </source>
</evidence>
<comment type="caution">
    <text evidence="3">Lacks conserved residue(s) required for the propagation of feature annotation.</text>
</comment>
<dbReference type="Gene3D" id="2.40.10.10">
    <property type="entry name" value="Trypsin-like serine proteases"/>
    <property type="match status" value="4"/>
</dbReference>
<proteinExistence type="inferred from homology"/>
<evidence type="ECO:0000313" key="5">
    <source>
        <dbReference type="EnsemblMetazoa" id="XP_029345045.1"/>
    </source>
</evidence>
<dbReference type="InterPro" id="IPR043504">
    <property type="entry name" value="Peptidase_S1_PA_chymotrypsin"/>
</dbReference>
<feature type="domain" description="Peptidase S1" evidence="4">
    <location>
        <begin position="97"/>
        <end position="346"/>
    </location>
</feature>
<dbReference type="SUPFAM" id="SSF57424">
    <property type="entry name" value="LDL receptor-like module"/>
    <property type="match status" value="1"/>
</dbReference>
<dbReference type="Pfam" id="PF00057">
    <property type="entry name" value="Ldl_recept_a"/>
    <property type="match status" value="1"/>
</dbReference>
<dbReference type="InterPro" id="IPR018114">
    <property type="entry name" value="TRYPSIN_HIS"/>
</dbReference>
<evidence type="ECO:0000313" key="6">
    <source>
        <dbReference type="Proteomes" id="UP000007819"/>
    </source>
</evidence>
<dbReference type="SMART" id="SM00020">
    <property type="entry name" value="Tryp_SPc"/>
    <property type="match status" value="4"/>
</dbReference>
<dbReference type="InterPro" id="IPR002172">
    <property type="entry name" value="LDrepeatLR_classA_rpt"/>
</dbReference>
<evidence type="ECO:0000259" key="4">
    <source>
        <dbReference type="PROSITE" id="PS50240"/>
    </source>
</evidence>
<keyword evidence="1 3" id="KW-1015">Disulfide bond</keyword>
<feature type="domain" description="Peptidase S1" evidence="4">
    <location>
        <begin position="1123"/>
        <end position="1377"/>
    </location>
</feature>
<dbReference type="OrthoDB" id="6615299at2759"/>
<dbReference type="PROSITE" id="PS01209">
    <property type="entry name" value="LDLRA_1"/>
    <property type="match status" value="1"/>
</dbReference>
<feature type="domain" description="Peptidase S1" evidence="4">
    <location>
        <begin position="914"/>
        <end position="1114"/>
    </location>
</feature>